<protein>
    <submittedName>
        <fullName evidence="2">Xylose isomerase-like TIM barrel</fullName>
    </submittedName>
</protein>
<feature type="domain" description="Xylose isomerase-like TIM barrel" evidence="1">
    <location>
        <begin position="99"/>
        <end position="240"/>
    </location>
</feature>
<sequence>MLKLINLTNHEYDTSRFNKNGNILKDYLKNLNLDGIELLHCSPWIEGEIHESQVIGVHLSFYPFWVDFWKEDKDALIKDFDNEDNIRKFYGSLDKNIIIEQYKRELEFTREVKAEYMVFHVSHVNIDESYYYKFKYSNEEIIDAAISLINEVFVDDPNKHNPKLLFENLWWPGLNFLEKNQLKRLYEAVNYSNRGFIFDTSHLINTNANLKSEEEAIDYCIEKIDALGEYKKYIYGIHFNFYLSGEYVKNVLKNGYDIESTFEERYYNVYSHISKIDNHKNFTLKKAKKIVDIINPQYIVYELSGKNLECLTEMIKKHNYILE</sequence>
<reference evidence="2 3" key="1">
    <citation type="submission" date="2016-11" db="EMBL/GenBank/DDBJ databases">
        <authorList>
            <person name="Jaros S."/>
            <person name="Januszkiewicz K."/>
            <person name="Wedrychowicz H."/>
        </authorList>
    </citation>
    <scope>NUCLEOTIDE SEQUENCE [LARGE SCALE GENOMIC DNA]</scope>
    <source>
        <strain evidence="2 3">DSM 3089</strain>
    </source>
</reference>
<keyword evidence="3" id="KW-1185">Reference proteome</keyword>
<dbReference type="STRING" id="1121306.SAMN02745196_00657"/>
<dbReference type="GO" id="GO:0016853">
    <property type="term" value="F:isomerase activity"/>
    <property type="evidence" value="ECO:0007669"/>
    <property type="project" value="UniProtKB-KW"/>
</dbReference>
<dbReference type="Pfam" id="PF01261">
    <property type="entry name" value="AP_endonuc_2"/>
    <property type="match status" value="1"/>
</dbReference>
<accession>A0A1M5TNP1</accession>
<dbReference type="InterPro" id="IPR013022">
    <property type="entry name" value="Xyl_isomerase-like_TIM-brl"/>
</dbReference>
<dbReference type="InterPro" id="IPR036237">
    <property type="entry name" value="Xyl_isomerase-like_sf"/>
</dbReference>
<dbReference type="Gene3D" id="3.20.20.150">
    <property type="entry name" value="Divalent-metal-dependent TIM barrel enzymes"/>
    <property type="match status" value="1"/>
</dbReference>
<keyword evidence="2" id="KW-0413">Isomerase</keyword>
<dbReference type="AlphaFoldDB" id="A0A1M5TNP1"/>
<name>A0A1M5TNP1_9CLOT</name>
<organism evidence="2 3">
    <name type="scientific">Clostridium collagenovorans DSM 3089</name>
    <dbReference type="NCBI Taxonomy" id="1121306"/>
    <lineage>
        <taxon>Bacteria</taxon>
        <taxon>Bacillati</taxon>
        <taxon>Bacillota</taxon>
        <taxon>Clostridia</taxon>
        <taxon>Eubacteriales</taxon>
        <taxon>Clostridiaceae</taxon>
        <taxon>Clostridium</taxon>
    </lineage>
</organism>
<dbReference type="RefSeq" id="WP_072830007.1">
    <property type="nucleotide sequence ID" value="NZ_FQXP01000003.1"/>
</dbReference>
<dbReference type="SUPFAM" id="SSF51658">
    <property type="entry name" value="Xylose isomerase-like"/>
    <property type="match status" value="1"/>
</dbReference>
<dbReference type="OrthoDB" id="6253202at2"/>
<evidence type="ECO:0000313" key="2">
    <source>
        <dbReference type="EMBL" id="SHH52382.1"/>
    </source>
</evidence>
<dbReference type="EMBL" id="FQXP01000003">
    <property type="protein sequence ID" value="SHH52382.1"/>
    <property type="molecule type" value="Genomic_DNA"/>
</dbReference>
<evidence type="ECO:0000259" key="1">
    <source>
        <dbReference type="Pfam" id="PF01261"/>
    </source>
</evidence>
<dbReference type="Proteomes" id="UP000184526">
    <property type="component" value="Unassembled WGS sequence"/>
</dbReference>
<evidence type="ECO:0000313" key="3">
    <source>
        <dbReference type="Proteomes" id="UP000184526"/>
    </source>
</evidence>
<gene>
    <name evidence="2" type="ORF">SAMN02745196_00657</name>
</gene>
<proteinExistence type="predicted"/>